<gene>
    <name evidence="2" type="ORF">C8N24_0844</name>
</gene>
<sequence>MMLAADPAVPRRDALLRPETMAGVLSQRLHAGVPVEACERHYVKYRVGESVRVVYRYRVGTTTTFAAARSGRRDGVPAPEVDAALYPFPHDRKLPALTRLPGELVAWASEQSATSRTATAYAKVQRGDGERRGLRALADQDAVRVPRLLDDANGVLTIEALHGTRPTLHAFGNALATLHELKRPGRLSSFDRLDPARLHTAARVIAQARPDVGDAARRLAERLGEPPARPLVTVHGDANLGNALQLHDGTVVLLDLEHLSEGPAAADVGQVVANLLVARTDARPFLDGYGPIDPEALRWYTAASLLARVALPAVSRVRQDLLPRLARLL</sequence>
<dbReference type="AlphaFoldDB" id="A0A660L7I4"/>
<feature type="domain" description="Aminoglycoside phosphotransferase" evidence="1">
    <location>
        <begin position="125"/>
        <end position="300"/>
    </location>
</feature>
<reference evidence="2 3" key="1">
    <citation type="submission" date="2018-10" db="EMBL/GenBank/DDBJ databases">
        <title>Genomic Encyclopedia of Archaeal and Bacterial Type Strains, Phase II (KMG-II): from individual species to whole genera.</title>
        <authorList>
            <person name="Goeker M."/>
        </authorList>
    </citation>
    <scope>NUCLEOTIDE SEQUENCE [LARGE SCALE GENOMIC DNA]</scope>
    <source>
        <strain evidence="2 3">DSM 14954</strain>
    </source>
</reference>
<keyword evidence="3" id="KW-1185">Reference proteome</keyword>
<dbReference type="InterPro" id="IPR011009">
    <property type="entry name" value="Kinase-like_dom_sf"/>
</dbReference>
<name>A0A660L7I4_9ACTN</name>
<dbReference type="OrthoDB" id="3723194at2"/>
<dbReference type="Proteomes" id="UP000278962">
    <property type="component" value="Unassembled WGS sequence"/>
</dbReference>
<dbReference type="GO" id="GO:0016740">
    <property type="term" value="F:transferase activity"/>
    <property type="evidence" value="ECO:0007669"/>
    <property type="project" value="UniProtKB-KW"/>
</dbReference>
<dbReference type="InterPro" id="IPR002575">
    <property type="entry name" value="Aminoglycoside_PTrfase"/>
</dbReference>
<dbReference type="Pfam" id="PF01636">
    <property type="entry name" value="APH"/>
    <property type="match status" value="1"/>
</dbReference>
<organism evidence="2 3">
    <name type="scientific">Solirubrobacter pauli</name>
    <dbReference type="NCBI Taxonomy" id="166793"/>
    <lineage>
        <taxon>Bacteria</taxon>
        <taxon>Bacillati</taxon>
        <taxon>Actinomycetota</taxon>
        <taxon>Thermoleophilia</taxon>
        <taxon>Solirubrobacterales</taxon>
        <taxon>Solirubrobacteraceae</taxon>
        <taxon>Solirubrobacter</taxon>
    </lineage>
</organism>
<keyword evidence="2" id="KW-0808">Transferase</keyword>
<proteinExistence type="predicted"/>
<evidence type="ECO:0000259" key="1">
    <source>
        <dbReference type="Pfam" id="PF01636"/>
    </source>
</evidence>
<accession>A0A660L7I4</accession>
<evidence type="ECO:0000313" key="3">
    <source>
        <dbReference type="Proteomes" id="UP000278962"/>
    </source>
</evidence>
<dbReference type="SUPFAM" id="SSF56112">
    <property type="entry name" value="Protein kinase-like (PK-like)"/>
    <property type="match status" value="1"/>
</dbReference>
<dbReference type="EMBL" id="RBIL01000001">
    <property type="protein sequence ID" value="RKQ91028.1"/>
    <property type="molecule type" value="Genomic_DNA"/>
</dbReference>
<protein>
    <submittedName>
        <fullName evidence="2">Phosphotransferase family enzyme</fullName>
    </submittedName>
</protein>
<evidence type="ECO:0000313" key="2">
    <source>
        <dbReference type="EMBL" id="RKQ91028.1"/>
    </source>
</evidence>
<dbReference type="RefSeq" id="WP_121248288.1">
    <property type="nucleotide sequence ID" value="NZ_RBIL01000001.1"/>
</dbReference>
<comment type="caution">
    <text evidence="2">The sequence shown here is derived from an EMBL/GenBank/DDBJ whole genome shotgun (WGS) entry which is preliminary data.</text>
</comment>
<dbReference type="Gene3D" id="3.90.1200.10">
    <property type="match status" value="1"/>
</dbReference>